<gene>
    <name evidence="2" type="ORF">DFH08DRAFT_943334</name>
</gene>
<proteinExistence type="predicted"/>
<accession>A0AAD6ZAH4</accession>
<name>A0AAD6ZAH4_9AGAR</name>
<evidence type="ECO:0000256" key="1">
    <source>
        <dbReference type="SAM" id="SignalP"/>
    </source>
</evidence>
<protein>
    <recommendedName>
        <fullName evidence="4">Secreted protein</fullName>
    </recommendedName>
</protein>
<organism evidence="2 3">
    <name type="scientific">Mycena albidolilacea</name>
    <dbReference type="NCBI Taxonomy" id="1033008"/>
    <lineage>
        <taxon>Eukaryota</taxon>
        <taxon>Fungi</taxon>
        <taxon>Dikarya</taxon>
        <taxon>Basidiomycota</taxon>
        <taxon>Agaricomycotina</taxon>
        <taxon>Agaricomycetes</taxon>
        <taxon>Agaricomycetidae</taxon>
        <taxon>Agaricales</taxon>
        <taxon>Marasmiineae</taxon>
        <taxon>Mycenaceae</taxon>
        <taxon>Mycena</taxon>
    </lineage>
</organism>
<evidence type="ECO:0008006" key="4">
    <source>
        <dbReference type="Google" id="ProtNLM"/>
    </source>
</evidence>
<keyword evidence="1" id="KW-0732">Signal</keyword>
<evidence type="ECO:0000313" key="2">
    <source>
        <dbReference type="EMBL" id="KAJ7314187.1"/>
    </source>
</evidence>
<dbReference type="EMBL" id="JARIHO010000068">
    <property type="protein sequence ID" value="KAJ7314187.1"/>
    <property type="molecule type" value="Genomic_DNA"/>
</dbReference>
<keyword evidence="3" id="KW-1185">Reference proteome</keyword>
<reference evidence="2" key="1">
    <citation type="submission" date="2023-03" db="EMBL/GenBank/DDBJ databases">
        <title>Massive genome expansion in bonnet fungi (Mycena s.s.) driven by repeated elements and novel gene families across ecological guilds.</title>
        <authorList>
            <consortium name="Lawrence Berkeley National Laboratory"/>
            <person name="Harder C.B."/>
            <person name="Miyauchi S."/>
            <person name="Viragh M."/>
            <person name="Kuo A."/>
            <person name="Thoen E."/>
            <person name="Andreopoulos B."/>
            <person name="Lu D."/>
            <person name="Skrede I."/>
            <person name="Drula E."/>
            <person name="Henrissat B."/>
            <person name="Morin E."/>
            <person name="Kohler A."/>
            <person name="Barry K."/>
            <person name="LaButti K."/>
            <person name="Morin E."/>
            <person name="Salamov A."/>
            <person name="Lipzen A."/>
            <person name="Mereny Z."/>
            <person name="Hegedus B."/>
            <person name="Baldrian P."/>
            <person name="Stursova M."/>
            <person name="Weitz H."/>
            <person name="Taylor A."/>
            <person name="Grigoriev I.V."/>
            <person name="Nagy L.G."/>
            <person name="Martin F."/>
            <person name="Kauserud H."/>
        </authorList>
    </citation>
    <scope>NUCLEOTIDE SEQUENCE</scope>
    <source>
        <strain evidence="2">CBHHK002</strain>
    </source>
</reference>
<dbReference type="Proteomes" id="UP001218218">
    <property type="component" value="Unassembled WGS sequence"/>
</dbReference>
<sequence length="173" mass="17718">MIVFTVSALSLAIIAVNSVAAVQYNGYSSTVECSGASFGCNDNGGLCCGPFPTGFGESAEFINLPAGTQGQGYTGSTCGAFLFSLFGPGTKCFNSGGGTPFTHLNWFHSAGRAATESDAVSTQCAQPNVFTYADGTGVERTIKVPTSVNASEAIAALYLVKNFDVLAAYEATV</sequence>
<feature type="signal peptide" evidence="1">
    <location>
        <begin position="1"/>
        <end position="21"/>
    </location>
</feature>
<dbReference type="AlphaFoldDB" id="A0AAD6ZAH4"/>
<comment type="caution">
    <text evidence="2">The sequence shown here is derived from an EMBL/GenBank/DDBJ whole genome shotgun (WGS) entry which is preliminary data.</text>
</comment>
<feature type="chain" id="PRO_5041951122" description="Secreted protein" evidence="1">
    <location>
        <begin position="22"/>
        <end position="173"/>
    </location>
</feature>
<evidence type="ECO:0000313" key="3">
    <source>
        <dbReference type="Proteomes" id="UP001218218"/>
    </source>
</evidence>